<protein>
    <submittedName>
        <fullName evidence="1">Uncharacterized protein</fullName>
    </submittedName>
</protein>
<name>A0A0N8H4L2_9FLAO</name>
<proteinExistence type="predicted"/>
<organism evidence="1 2">
    <name type="scientific">Croceitalea dokdonensis DOKDO 023</name>
    <dbReference type="NCBI Taxonomy" id="1300341"/>
    <lineage>
        <taxon>Bacteria</taxon>
        <taxon>Pseudomonadati</taxon>
        <taxon>Bacteroidota</taxon>
        <taxon>Flavobacteriia</taxon>
        <taxon>Flavobacteriales</taxon>
        <taxon>Flavobacteriaceae</taxon>
        <taxon>Croceitalea</taxon>
    </lineage>
</organism>
<evidence type="ECO:0000313" key="1">
    <source>
        <dbReference type="EMBL" id="KPM33684.1"/>
    </source>
</evidence>
<dbReference type="Proteomes" id="UP000050280">
    <property type="component" value="Unassembled WGS sequence"/>
</dbReference>
<accession>A0A0N8H4L2</accession>
<evidence type="ECO:0000313" key="2">
    <source>
        <dbReference type="Proteomes" id="UP000050280"/>
    </source>
</evidence>
<comment type="caution">
    <text evidence="1">The sequence shown here is derived from an EMBL/GenBank/DDBJ whole genome shotgun (WGS) entry which is preliminary data.</text>
</comment>
<dbReference type="STRING" id="1300341.I595_590"/>
<dbReference type="EMBL" id="LDJX01000001">
    <property type="protein sequence ID" value="KPM33684.1"/>
    <property type="molecule type" value="Genomic_DNA"/>
</dbReference>
<dbReference type="AlphaFoldDB" id="A0A0N8H4L2"/>
<reference evidence="1 2" key="1">
    <citation type="submission" date="2015-09" db="EMBL/GenBank/DDBJ databases">
        <title>Genome sequence of the marine flavobacterium Croceitalea dokdonensis DOKDO 023 that contains proton- and sodium-pumping rhodopsins.</title>
        <authorList>
            <person name="Kwon S.-K."/>
            <person name="Lee H.K."/>
            <person name="Kwak M.-J."/>
            <person name="Kim J.F."/>
        </authorList>
    </citation>
    <scope>NUCLEOTIDE SEQUENCE [LARGE SCALE GENOMIC DNA]</scope>
    <source>
        <strain evidence="1 2">DOKDO 023</strain>
    </source>
</reference>
<keyword evidence="2" id="KW-1185">Reference proteome</keyword>
<gene>
    <name evidence="1" type="ORF">I595_590</name>
</gene>
<sequence length="60" mass="6925">MVGSQKLNHPFSQLIPLLGYQYFKLNFYNYIHRSIGYKMARFVHGESSMATGLQQLESSP</sequence>